<protein>
    <submittedName>
        <fullName evidence="1">Uncharacterized protein</fullName>
    </submittedName>
</protein>
<comment type="caution">
    <text evidence="1">The sequence shown here is derived from an EMBL/GenBank/DDBJ whole genome shotgun (WGS) entry which is preliminary data.</text>
</comment>
<proteinExistence type="predicted"/>
<dbReference type="Proteomes" id="UP000663889">
    <property type="component" value="Unassembled WGS sequence"/>
</dbReference>
<sequence>NNNADQQQQSSNSTSSMILQTQEISNRQQFIPTQMLDNNNNTNYNWLKQTNTLDSINTFMLPTLSTQTKKTTSLIVDVDNTNKKSKTNTQTNIQNQQNDEEDDDIFRLKRRFLKDSGQLHDNNTNYNWLKQTNTLDSINTFMLPALSTQTKKTTSLIVDVDNTNKK</sequence>
<dbReference type="EMBL" id="CAJNOU010003905">
    <property type="protein sequence ID" value="CAF1416437.1"/>
    <property type="molecule type" value="Genomic_DNA"/>
</dbReference>
<reference evidence="1" key="1">
    <citation type="submission" date="2021-02" db="EMBL/GenBank/DDBJ databases">
        <authorList>
            <person name="Nowell W R."/>
        </authorList>
    </citation>
    <scope>NUCLEOTIDE SEQUENCE</scope>
</reference>
<feature type="non-terminal residue" evidence="1">
    <location>
        <position position="1"/>
    </location>
</feature>
<evidence type="ECO:0000313" key="2">
    <source>
        <dbReference type="Proteomes" id="UP000663889"/>
    </source>
</evidence>
<organism evidence="1 2">
    <name type="scientific">Rotaria sordida</name>
    <dbReference type="NCBI Taxonomy" id="392033"/>
    <lineage>
        <taxon>Eukaryota</taxon>
        <taxon>Metazoa</taxon>
        <taxon>Spiralia</taxon>
        <taxon>Gnathifera</taxon>
        <taxon>Rotifera</taxon>
        <taxon>Eurotatoria</taxon>
        <taxon>Bdelloidea</taxon>
        <taxon>Philodinida</taxon>
        <taxon>Philodinidae</taxon>
        <taxon>Rotaria</taxon>
    </lineage>
</organism>
<name>A0A815MCU9_9BILA</name>
<accession>A0A815MCU9</accession>
<dbReference type="AlphaFoldDB" id="A0A815MCU9"/>
<evidence type="ECO:0000313" key="1">
    <source>
        <dbReference type="EMBL" id="CAF1416437.1"/>
    </source>
</evidence>
<gene>
    <name evidence="1" type="ORF">SEV965_LOCUS32095</name>
</gene>